<dbReference type="AlphaFoldDB" id="A0A9Q9Z1M2"/>
<dbReference type="KEGG" id="ccar:109063425"/>
<reference evidence="1" key="1">
    <citation type="submission" date="2025-08" db="UniProtKB">
        <authorList>
            <consortium name="RefSeq"/>
        </authorList>
    </citation>
    <scope>IDENTIFICATION</scope>
    <source>
        <tissue evidence="1">Muscle</tissue>
    </source>
</reference>
<dbReference type="GeneID" id="109063425"/>
<evidence type="ECO:0000313" key="1">
    <source>
        <dbReference type="RefSeq" id="XP_042630364.1"/>
    </source>
</evidence>
<organism evidence="1">
    <name type="scientific">Cyprinus carpio</name>
    <name type="common">Common carp</name>
    <dbReference type="NCBI Taxonomy" id="7962"/>
    <lineage>
        <taxon>Eukaryota</taxon>
        <taxon>Metazoa</taxon>
        <taxon>Chordata</taxon>
        <taxon>Craniata</taxon>
        <taxon>Vertebrata</taxon>
        <taxon>Euteleostomi</taxon>
        <taxon>Actinopterygii</taxon>
        <taxon>Neopterygii</taxon>
        <taxon>Teleostei</taxon>
        <taxon>Ostariophysi</taxon>
        <taxon>Cypriniformes</taxon>
        <taxon>Cyprinidae</taxon>
        <taxon>Cyprininae</taxon>
        <taxon>Cyprinus</taxon>
    </lineage>
</organism>
<dbReference type="PANTHER" id="PTHR31912">
    <property type="entry name" value="IP13529P"/>
    <property type="match status" value="1"/>
</dbReference>
<protein>
    <submittedName>
        <fullName evidence="1">Uncharacterized protein LOC109063425 isoform X1</fullName>
    </submittedName>
</protein>
<dbReference type="Proteomes" id="UP001155660">
    <property type="component" value="Chromosome A17"/>
</dbReference>
<dbReference type="PANTHER" id="PTHR31912:SF34">
    <property type="entry name" value="NOTOCHORD-RELATED PROTEIN"/>
    <property type="match status" value="1"/>
</dbReference>
<name>A0A9Q9Z1M2_CYPCA</name>
<proteinExistence type="predicted"/>
<accession>A0A9Q9Z1M2</accession>
<dbReference type="OrthoDB" id="10044445at2759"/>
<dbReference type="RefSeq" id="XP_042630364.1">
    <property type="nucleotide sequence ID" value="XM_042774430.1"/>
</dbReference>
<gene>
    <name evidence="1" type="primary">LOC109063425</name>
</gene>
<sequence>MYAGVRRREDKTTTTNFRCVAAQLGAHSLAGLQESFTVEHPCRFCFAKRSEIQEKKVQSGAFELRTKQQHDRQVAEVLNDESLVKQYGVKGGCVLSERLEYFHTVGGFPPDIMHDLMEGVIPIEMSLCINDLVLRKLISLESLNQAIKQFPYKFSDKVDQPQIIPATFASRGTIGGNAHENWALIRLLPLIIGFDIPERDQTWEILLLLKDILEMAVAFRFTEDSLDFLDAKIAEHRDLLLTVFPHFKLRPKHHYIEHYTQLIRMYGPLRDVWTMRFEGKHKFFKQVIRDTKNFKNVTQTLPVRHQRLMAYYVDSPSFFKPSIQTEKVRGTLTSTFPDNVQEFLRQRYAVQNTVLSASSVSIDGIKYNPDMIVSVGTCSGLPDFRQIFKILVINNDVLFLCKDLTCWYIEHLRSFELCSHVLSLSVTKPSDLNDPFPLPAYKLRGRTYVTLKHYILC</sequence>